<evidence type="ECO:0000256" key="10">
    <source>
        <dbReference type="ARBA" id="ARBA00049906"/>
    </source>
</evidence>
<evidence type="ECO:0000256" key="1">
    <source>
        <dbReference type="ARBA" id="ARBA00004173"/>
    </source>
</evidence>
<feature type="binding site" evidence="14">
    <location>
        <begin position="127"/>
        <end position="133"/>
    </location>
    <ligand>
        <name>S-adenosyl-L-methionine</name>
        <dbReference type="ChEBI" id="CHEBI:59789"/>
    </ligand>
</feature>
<evidence type="ECO:0000259" key="15">
    <source>
        <dbReference type="PROSITE" id="PS51686"/>
    </source>
</evidence>
<gene>
    <name evidence="16" type="ORF">GDO81_006883</name>
</gene>
<evidence type="ECO:0000313" key="17">
    <source>
        <dbReference type="Proteomes" id="UP000824782"/>
    </source>
</evidence>
<feature type="binding site" evidence="14">
    <location>
        <position position="199"/>
    </location>
    <ligand>
        <name>S-adenosyl-L-methionine</name>
        <dbReference type="ChEBI" id="CHEBI:59789"/>
    </ligand>
</feature>
<dbReference type="PANTHER" id="PTHR22808">
    <property type="entry name" value="NCL1 YEAST -RELATED NOL1/NOP2/FMU SUN DOMAIN-CONTAINING"/>
    <property type="match status" value="1"/>
</dbReference>
<dbReference type="InterPro" id="IPR029063">
    <property type="entry name" value="SAM-dependent_MTases_sf"/>
</dbReference>
<dbReference type="InterPro" id="IPR049560">
    <property type="entry name" value="MeTrfase_RsmB-F_NOP2_cat"/>
</dbReference>
<dbReference type="EMBL" id="WNYA01000002">
    <property type="protein sequence ID" value="KAG8590751.1"/>
    <property type="molecule type" value="Genomic_DNA"/>
</dbReference>
<keyword evidence="4 14" id="KW-0808">Transferase</keyword>
<comment type="catalytic activity">
    <reaction evidence="9">
        <text>a cytidine in rRNA + S-adenosyl-L-methionine = a 5-methylcytidine in rRNA + S-adenosyl-L-homocysteine + H(+)</text>
        <dbReference type="Rhea" id="RHEA:61484"/>
        <dbReference type="Rhea" id="RHEA-COMP:15836"/>
        <dbReference type="Rhea" id="RHEA-COMP:15837"/>
        <dbReference type="ChEBI" id="CHEBI:15378"/>
        <dbReference type="ChEBI" id="CHEBI:57856"/>
        <dbReference type="ChEBI" id="CHEBI:59789"/>
        <dbReference type="ChEBI" id="CHEBI:74483"/>
        <dbReference type="ChEBI" id="CHEBI:82748"/>
    </reaction>
</comment>
<dbReference type="GO" id="GO:0003723">
    <property type="term" value="F:RNA binding"/>
    <property type="evidence" value="ECO:0007669"/>
    <property type="project" value="UniProtKB-UniRule"/>
</dbReference>
<comment type="similarity">
    <text evidence="14">Belongs to the class I-like SAM-binding methyltransferase superfamily. RsmB/NOP family.</text>
</comment>
<evidence type="ECO:0000256" key="4">
    <source>
        <dbReference type="ARBA" id="ARBA00022679"/>
    </source>
</evidence>
<keyword evidence="6 14" id="KW-0694">RNA-binding</keyword>
<evidence type="ECO:0000256" key="2">
    <source>
        <dbReference type="ARBA" id="ARBA00022552"/>
    </source>
</evidence>
<comment type="function">
    <text evidence="13">Mitochondrial RNA cytosine C(5)-methyltransferase that methylates cytosine to 5-methylcytosine (m5C) in various RNAs, such as rRNAs, mRNAs and some long non-coding RNAs (lncRNAs). Involved in mitochondrial ribosome small subunit (SSU) maturation by catalyzing methylation of mitochondrial 12S rRNA.</text>
</comment>
<dbReference type="GO" id="GO:0031167">
    <property type="term" value="P:rRNA methylation"/>
    <property type="evidence" value="ECO:0007669"/>
    <property type="project" value="TreeGrafter"/>
</dbReference>
<dbReference type="Proteomes" id="UP000824782">
    <property type="component" value="Unassembled WGS sequence"/>
</dbReference>
<dbReference type="FunFam" id="3.40.50.150:FF:000055">
    <property type="entry name" value="5-methylcytosine rRNA methyltransferase NSUN4"/>
    <property type="match status" value="1"/>
</dbReference>
<dbReference type="Gene3D" id="3.40.50.150">
    <property type="entry name" value="Vaccinia Virus protein VP39"/>
    <property type="match status" value="1"/>
</dbReference>
<keyword evidence="7" id="KW-0496">Mitochondrion</keyword>
<dbReference type="Pfam" id="PF01189">
    <property type="entry name" value="Methyltr_RsmB-F"/>
    <property type="match status" value="1"/>
</dbReference>
<sequence length="321" mass="36045">MARLKRQICRLVLDYFDKTYTNELGDQWQTVREVLTAPGLWQYAVLLNNFQNHTETRKHLRMHGYDQLTHPTFPESLHCYINRNPGKFPGQRHQKGMIKEYYILNASSILPVLALDVKHGETVLDMCAAPGGKSIALLQCASPGHLHCNEPDFHRSRWLQETLESFVPLPHRNVISTTELDGRLIGRTNANTYHKVLVDAPCSNDRSWLFSSDVQQAAERISQRRTLPAIQTELLRSAIAALRPGGSLVYSTCTLSQAENSAVVSNILNSCPDVLPVDLSDMANTLSHEFTFAANVTHGLLVLPHKGKAWGPMFVSKLIKL</sequence>
<evidence type="ECO:0000256" key="5">
    <source>
        <dbReference type="ARBA" id="ARBA00022691"/>
    </source>
</evidence>
<proteinExistence type="inferred from homology"/>
<feature type="binding site" evidence="14">
    <location>
        <position position="150"/>
    </location>
    <ligand>
        <name>S-adenosyl-L-methionine</name>
        <dbReference type="ChEBI" id="CHEBI:59789"/>
    </ligand>
</feature>
<dbReference type="GO" id="GO:0008173">
    <property type="term" value="F:RNA methyltransferase activity"/>
    <property type="evidence" value="ECO:0007669"/>
    <property type="project" value="InterPro"/>
</dbReference>
<feature type="binding site" evidence="14">
    <location>
        <position position="181"/>
    </location>
    <ligand>
        <name>S-adenosyl-L-methionine</name>
        <dbReference type="ChEBI" id="CHEBI:59789"/>
    </ligand>
</feature>
<reference evidence="16" key="1">
    <citation type="thesis" date="2020" institute="ProQuest LLC" country="789 East Eisenhower Parkway, Ann Arbor, MI, USA">
        <title>Comparative Genomics and Chromosome Evolution.</title>
        <authorList>
            <person name="Mudd A.B."/>
        </authorList>
    </citation>
    <scope>NUCLEOTIDE SEQUENCE</scope>
    <source>
        <strain evidence="16">237g6f4</strain>
        <tissue evidence="16">Blood</tissue>
    </source>
</reference>
<dbReference type="GO" id="GO:0005762">
    <property type="term" value="C:mitochondrial large ribosomal subunit"/>
    <property type="evidence" value="ECO:0007669"/>
    <property type="project" value="TreeGrafter"/>
</dbReference>
<dbReference type="PRINTS" id="PR02008">
    <property type="entry name" value="RCMTFAMILY"/>
</dbReference>
<evidence type="ECO:0000256" key="14">
    <source>
        <dbReference type="PROSITE-ProRule" id="PRU01023"/>
    </source>
</evidence>
<keyword evidence="17" id="KW-1185">Reference proteome</keyword>
<name>A0AAV7D1P5_ENGPU</name>
<evidence type="ECO:0000256" key="7">
    <source>
        <dbReference type="ARBA" id="ARBA00023128"/>
    </source>
</evidence>
<evidence type="ECO:0000256" key="8">
    <source>
        <dbReference type="ARBA" id="ARBA00042050"/>
    </source>
</evidence>
<evidence type="ECO:0000256" key="11">
    <source>
        <dbReference type="ARBA" id="ARBA00050027"/>
    </source>
</evidence>
<dbReference type="SUPFAM" id="SSF53335">
    <property type="entry name" value="S-adenosyl-L-methionine-dependent methyltransferases"/>
    <property type="match status" value="1"/>
</dbReference>
<accession>A0AAV7D1P5</accession>
<dbReference type="InterPro" id="IPR001678">
    <property type="entry name" value="MeTrfase_RsmB-F_NOP2_dom"/>
</dbReference>
<dbReference type="PROSITE" id="PS51686">
    <property type="entry name" value="SAM_MT_RSMB_NOP"/>
    <property type="match status" value="1"/>
</dbReference>
<dbReference type="AlphaFoldDB" id="A0AAV7D1P5"/>
<protein>
    <recommendedName>
        <fullName evidence="11">5-cytosine rRNA methyltransferase NSUN4</fullName>
    </recommendedName>
    <alternativeName>
        <fullName evidence="12">5-cytosine tRNA methyltransferase NSUN4</fullName>
    </alternativeName>
    <alternativeName>
        <fullName evidence="8">NOL1/NOP2/Sun domain family member 4</fullName>
    </alternativeName>
</protein>
<evidence type="ECO:0000256" key="9">
    <source>
        <dbReference type="ARBA" id="ARBA00049302"/>
    </source>
</evidence>
<comment type="subcellular location">
    <subcellularLocation>
        <location evidence="1">Mitochondrion</location>
    </subcellularLocation>
</comment>
<feature type="active site" description="Nucleophile" evidence="14">
    <location>
        <position position="253"/>
    </location>
</feature>
<dbReference type="PANTHER" id="PTHR22808:SF8">
    <property type="entry name" value="TRNA (CYTOSINE(34)-C(5))-METHYLTRANSFERASE, MITOCHONDRIAL"/>
    <property type="match status" value="1"/>
</dbReference>
<dbReference type="InterPro" id="IPR023267">
    <property type="entry name" value="RCMT"/>
</dbReference>
<keyword evidence="2" id="KW-0698">rRNA processing</keyword>
<keyword evidence="3 14" id="KW-0489">Methyltransferase</keyword>
<comment type="caution">
    <text evidence="16">The sequence shown here is derived from an EMBL/GenBank/DDBJ whole genome shotgun (WGS) entry which is preliminary data.</text>
</comment>
<evidence type="ECO:0000256" key="13">
    <source>
        <dbReference type="ARBA" id="ARBA00055836"/>
    </source>
</evidence>
<evidence type="ECO:0000256" key="3">
    <source>
        <dbReference type="ARBA" id="ARBA00022603"/>
    </source>
</evidence>
<keyword evidence="5 14" id="KW-0949">S-adenosyl-L-methionine</keyword>
<evidence type="ECO:0000256" key="6">
    <source>
        <dbReference type="ARBA" id="ARBA00022884"/>
    </source>
</evidence>
<comment type="catalytic activity">
    <reaction evidence="10">
        <text>a cytidine in mRNA + S-adenosyl-L-methionine = a 5-methylcytidine in mRNA + S-adenosyl-L-homocysteine + H(+)</text>
        <dbReference type="Rhea" id="RHEA:61464"/>
        <dbReference type="Rhea" id="RHEA-COMP:15145"/>
        <dbReference type="Rhea" id="RHEA-COMP:15826"/>
        <dbReference type="ChEBI" id="CHEBI:15378"/>
        <dbReference type="ChEBI" id="CHEBI:57856"/>
        <dbReference type="ChEBI" id="CHEBI:59789"/>
        <dbReference type="ChEBI" id="CHEBI:74483"/>
        <dbReference type="ChEBI" id="CHEBI:82748"/>
    </reaction>
</comment>
<evidence type="ECO:0000313" key="16">
    <source>
        <dbReference type="EMBL" id="KAG8590751.1"/>
    </source>
</evidence>
<dbReference type="Gene3D" id="6.20.240.40">
    <property type="match status" value="1"/>
</dbReference>
<feature type="domain" description="SAM-dependent MTase RsmB/NOP-type" evidence="15">
    <location>
        <begin position="33"/>
        <end position="321"/>
    </location>
</feature>
<evidence type="ECO:0000256" key="12">
    <source>
        <dbReference type="ARBA" id="ARBA00050049"/>
    </source>
</evidence>
<organism evidence="16 17">
    <name type="scientific">Engystomops pustulosus</name>
    <name type="common">Tungara frog</name>
    <name type="synonym">Physalaemus pustulosus</name>
    <dbReference type="NCBI Taxonomy" id="76066"/>
    <lineage>
        <taxon>Eukaryota</taxon>
        <taxon>Metazoa</taxon>
        <taxon>Chordata</taxon>
        <taxon>Craniata</taxon>
        <taxon>Vertebrata</taxon>
        <taxon>Euteleostomi</taxon>
        <taxon>Amphibia</taxon>
        <taxon>Batrachia</taxon>
        <taxon>Anura</taxon>
        <taxon>Neobatrachia</taxon>
        <taxon>Hyloidea</taxon>
        <taxon>Leptodactylidae</taxon>
        <taxon>Leiuperinae</taxon>
        <taxon>Engystomops</taxon>
    </lineage>
</organism>